<keyword evidence="1" id="KW-0812">Transmembrane</keyword>
<keyword evidence="1" id="KW-1133">Transmembrane helix</keyword>
<reference evidence="2 3" key="1">
    <citation type="journal article" date="2016" name="PLoS Pathog.">
        <title>Biosynthesis of antibiotic leucinostatins in bio-control fungus Purpureocillium lilacinum and their inhibition on phytophthora revealed by genome mining.</title>
        <authorList>
            <person name="Wang G."/>
            <person name="Liu Z."/>
            <person name="Lin R."/>
            <person name="Li E."/>
            <person name="Mao Z."/>
            <person name="Ling J."/>
            <person name="Yang Y."/>
            <person name="Yin W.B."/>
            <person name="Xie B."/>
        </authorList>
    </citation>
    <scope>NUCLEOTIDE SEQUENCE [LARGE SCALE GENOMIC DNA]</scope>
    <source>
        <strain evidence="2">170</strain>
    </source>
</reference>
<dbReference type="KEGG" id="pchm:VFPPC_06853"/>
<dbReference type="SUPFAM" id="SSF52540">
    <property type="entry name" value="P-loop containing nucleoside triphosphate hydrolases"/>
    <property type="match status" value="1"/>
</dbReference>
<dbReference type="GeneID" id="28849815"/>
<dbReference type="PANTHER" id="PTHR36978:SF4">
    <property type="entry name" value="P-LOOP CONTAINING NUCLEOSIDE TRIPHOSPHATE HYDROLASE PROTEIN"/>
    <property type="match status" value="1"/>
</dbReference>
<dbReference type="PANTHER" id="PTHR36978">
    <property type="entry name" value="P-LOOP CONTAINING NUCLEOTIDE TRIPHOSPHATE HYDROLASE"/>
    <property type="match status" value="1"/>
</dbReference>
<comment type="caution">
    <text evidence="2">The sequence shown here is derived from an EMBL/GenBank/DDBJ whole genome shotgun (WGS) entry which is preliminary data.</text>
</comment>
<gene>
    <name evidence="2" type="ORF">VFPPC_06853</name>
</gene>
<dbReference type="Pfam" id="PF17784">
    <property type="entry name" value="Sulfotransfer_4"/>
    <property type="match status" value="1"/>
</dbReference>
<proteinExistence type="predicted"/>
<organism evidence="2 3">
    <name type="scientific">Pochonia chlamydosporia 170</name>
    <dbReference type="NCBI Taxonomy" id="1380566"/>
    <lineage>
        <taxon>Eukaryota</taxon>
        <taxon>Fungi</taxon>
        <taxon>Dikarya</taxon>
        <taxon>Ascomycota</taxon>
        <taxon>Pezizomycotina</taxon>
        <taxon>Sordariomycetes</taxon>
        <taxon>Hypocreomycetidae</taxon>
        <taxon>Hypocreales</taxon>
        <taxon>Clavicipitaceae</taxon>
        <taxon>Pochonia</taxon>
    </lineage>
</organism>
<keyword evidence="3" id="KW-1185">Reference proteome</keyword>
<dbReference type="EMBL" id="LSBJ02000008">
    <property type="protein sequence ID" value="OAQ60758.1"/>
    <property type="molecule type" value="Genomic_DNA"/>
</dbReference>
<keyword evidence="1" id="KW-0472">Membrane</keyword>
<dbReference type="InterPro" id="IPR027417">
    <property type="entry name" value="P-loop_NTPase"/>
</dbReference>
<evidence type="ECO:0008006" key="4">
    <source>
        <dbReference type="Google" id="ProtNLM"/>
    </source>
</evidence>
<evidence type="ECO:0000256" key="1">
    <source>
        <dbReference type="SAM" id="Phobius"/>
    </source>
</evidence>
<dbReference type="InterPro" id="IPR040632">
    <property type="entry name" value="Sulfotransfer_4"/>
</dbReference>
<evidence type="ECO:0000313" key="2">
    <source>
        <dbReference type="EMBL" id="OAQ60758.1"/>
    </source>
</evidence>
<feature type="transmembrane region" description="Helical" evidence="1">
    <location>
        <begin position="251"/>
        <end position="272"/>
    </location>
</feature>
<evidence type="ECO:0000313" key="3">
    <source>
        <dbReference type="Proteomes" id="UP000078397"/>
    </source>
</evidence>
<dbReference type="Proteomes" id="UP000078397">
    <property type="component" value="Unassembled WGS sequence"/>
</dbReference>
<sequence>MSTRKARLIDLEKREENSEPIQVLCLGMCRTGTSSLLAALKMLGYTPLHMSHIVEDTHLKRLWVEAIESTFIDKSSQKPYGRPEFDILLRGFDATLDIPCAIFADQLINAYPEAKVILTTRPVESWIKSMQGTIWQLMRWPSYRILRYVEPELVGSFLKLLEAIFHVHNGNKYGGAEAEEAFLAHNQRIRELVPAKNLLELSPPFDLTTLCDFLGKPTPSCGYPHVNSTDEYISRISERRNKSIIMAMMRLLKFLLQLLPVLIVSGGFWMMFK</sequence>
<protein>
    <recommendedName>
        <fullName evidence="4">NAD dependent epimerase/dehydratase</fullName>
    </recommendedName>
</protein>
<dbReference type="AlphaFoldDB" id="A0A179F5Q7"/>
<dbReference type="RefSeq" id="XP_018138636.1">
    <property type="nucleotide sequence ID" value="XM_018285821.1"/>
</dbReference>
<dbReference type="STRING" id="1380566.A0A179F5Q7"/>
<dbReference type="Gene3D" id="3.40.50.300">
    <property type="entry name" value="P-loop containing nucleotide triphosphate hydrolases"/>
    <property type="match status" value="1"/>
</dbReference>
<accession>A0A179F5Q7</accession>
<name>A0A179F5Q7_METCM</name>
<dbReference type="OrthoDB" id="408152at2759"/>